<feature type="repeat" description="NHL" evidence="9">
    <location>
        <begin position="571"/>
        <end position="614"/>
    </location>
</feature>
<dbReference type="InterPro" id="IPR011042">
    <property type="entry name" value="6-blade_b-propeller_TolB-like"/>
</dbReference>
<dbReference type="InterPro" id="IPR050952">
    <property type="entry name" value="TRIM-NHL_E3_ligases"/>
</dbReference>
<dbReference type="InterPro" id="IPR000315">
    <property type="entry name" value="Znf_B-box"/>
</dbReference>
<dbReference type="Gene3D" id="3.30.40.10">
    <property type="entry name" value="Zinc/RING finger domain, C3HC4 (zinc finger)"/>
    <property type="match status" value="1"/>
</dbReference>
<evidence type="ECO:0000256" key="4">
    <source>
        <dbReference type="ARBA" id="ARBA00022737"/>
    </source>
</evidence>
<protein>
    <submittedName>
        <fullName evidence="13">Uncharacterized protein</fullName>
    </submittedName>
</protein>
<evidence type="ECO:0000313" key="13">
    <source>
        <dbReference type="EMBL" id="EDO36420.1"/>
    </source>
</evidence>
<dbReference type="InterPro" id="IPR027370">
    <property type="entry name" value="Znf-RING_euk"/>
</dbReference>
<dbReference type="SUPFAM" id="SSF57845">
    <property type="entry name" value="B-box zinc-binding domain"/>
    <property type="match status" value="1"/>
</dbReference>
<dbReference type="PANTHER" id="PTHR24104:SF57">
    <property type="entry name" value="BEE-MILK PROTEIN"/>
    <property type="match status" value="1"/>
</dbReference>
<dbReference type="CDD" id="cd19757">
    <property type="entry name" value="Bbox1"/>
    <property type="match status" value="1"/>
</dbReference>
<feature type="domain" description="B box-type" evidence="12">
    <location>
        <begin position="96"/>
        <end position="142"/>
    </location>
</feature>
<dbReference type="OMA" id="VCDFDNH"/>
<evidence type="ECO:0000259" key="12">
    <source>
        <dbReference type="PROSITE" id="PS50119"/>
    </source>
</evidence>
<organism evidence="13 14">
    <name type="scientific">Nematostella vectensis</name>
    <name type="common">Starlet sea anemone</name>
    <dbReference type="NCBI Taxonomy" id="45351"/>
    <lineage>
        <taxon>Eukaryota</taxon>
        <taxon>Metazoa</taxon>
        <taxon>Cnidaria</taxon>
        <taxon>Anthozoa</taxon>
        <taxon>Hexacorallia</taxon>
        <taxon>Actiniaria</taxon>
        <taxon>Edwardsiidae</taxon>
        <taxon>Nematostella</taxon>
    </lineage>
</organism>
<dbReference type="PROSITE" id="PS00518">
    <property type="entry name" value="ZF_RING_1"/>
    <property type="match status" value="1"/>
</dbReference>
<accession>A7SIN0</accession>
<dbReference type="InterPro" id="IPR017868">
    <property type="entry name" value="Filamin/ABP280_repeat-like"/>
</dbReference>
<feature type="coiled-coil region" evidence="10">
    <location>
        <begin position="196"/>
        <end position="248"/>
    </location>
</feature>
<dbReference type="SMART" id="SM00336">
    <property type="entry name" value="BBOX"/>
    <property type="match status" value="1"/>
</dbReference>
<evidence type="ECO:0000256" key="5">
    <source>
        <dbReference type="ARBA" id="ARBA00022771"/>
    </source>
</evidence>
<keyword evidence="5 7" id="KW-0863">Zinc-finger</keyword>
<evidence type="ECO:0000256" key="8">
    <source>
        <dbReference type="PROSITE-ProRule" id="PRU00087"/>
    </source>
</evidence>
<dbReference type="FunFam" id="2.120.10.30:FF:000037">
    <property type="entry name" value="Uncharacterized protein, isoform E"/>
    <property type="match status" value="1"/>
</dbReference>
<dbReference type="InterPro" id="IPR001258">
    <property type="entry name" value="NHL_repeat"/>
</dbReference>
<evidence type="ECO:0000259" key="11">
    <source>
        <dbReference type="PROSITE" id="PS50089"/>
    </source>
</evidence>
<dbReference type="Pfam" id="PF00630">
    <property type="entry name" value="Filamin"/>
    <property type="match status" value="1"/>
</dbReference>
<keyword evidence="14" id="KW-1185">Reference proteome</keyword>
<evidence type="ECO:0000256" key="7">
    <source>
        <dbReference type="PROSITE-ProRule" id="PRU00024"/>
    </source>
</evidence>
<dbReference type="Pfam" id="PF13445">
    <property type="entry name" value="zf-RING_UBOX"/>
    <property type="match status" value="1"/>
</dbReference>
<dbReference type="InterPro" id="IPR013783">
    <property type="entry name" value="Ig-like_fold"/>
</dbReference>
<dbReference type="SUPFAM" id="SSF81296">
    <property type="entry name" value="E set domains"/>
    <property type="match status" value="1"/>
</dbReference>
<dbReference type="AlphaFoldDB" id="A7SIN0"/>
<evidence type="ECO:0000256" key="3">
    <source>
        <dbReference type="ARBA" id="ARBA00022723"/>
    </source>
</evidence>
<dbReference type="SMART" id="SM00184">
    <property type="entry name" value="RING"/>
    <property type="match status" value="1"/>
</dbReference>
<dbReference type="InterPro" id="IPR001298">
    <property type="entry name" value="Filamin/ABP280_rpt"/>
</dbReference>
<evidence type="ECO:0000313" key="14">
    <source>
        <dbReference type="Proteomes" id="UP000001593"/>
    </source>
</evidence>
<gene>
    <name evidence="13" type="ORF">NEMVEDRAFT_v1g245515</name>
</gene>
<evidence type="ECO:0000256" key="6">
    <source>
        <dbReference type="ARBA" id="ARBA00022833"/>
    </source>
</evidence>
<dbReference type="PANTHER" id="PTHR24104">
    <property type="entry name" value="E3 UBIQUITIN-PROTEIN LIGASE NHLRC1-RELATED"/>
    <property type="match status" value="1"/>
</dbReference>
<dbReference type="GO" id="GO:0008270">
    <property type="term" value="F:zinc ion binding"/>
    <property type="evidence" value="ECO:0007669"/>
    <property type="project" value="UniProtKB-KW"/>
</dbReference>
<dbReference type="Gene3D" id="2.120.10.30">
    <property type="entry name" value="TolB, C-terminal domain"/>
    <property type="match status" value="3"/>
</dbReference>
<keyword evidence="4" id="KW-0677">Repeat</keyword>
<dbReference type="HOGENOM" id="CLU_008645_4_1_1"/>
<reference evidence="13 14" key="1">
    <citation type="journal article" date="2007" name="Science">
        <title>Sea anemone genome reveals ancestral eumetazoan gene repertoire and genomic organization.</title>
        <authorList>
            <person name="Putnam N.H."/>
            <person name="Srivastava M."/>
            <person name="Hellsten U."/>
            <person name="Dirks B."/>
            <person name="Chapman J."/>
            <person name="Salamov A."/>
            <person name="Terry A."/>
            <person name="Shapiro H."/>
            <person name="Lindquist E."/>
            <person name="Kapitonov V.V."/>
            <person name="Jurka J."/>
            <person name="Genikhovich G."/>
            <person name="Grigoriev I.V."/>
            <person name="Lucas S.M."/>
            <person name="Steele R.E."/>
            <person name="Finnerty J.R."/>
            <person name="Technau U."/>
            <person name="Martindale M.Q."/>
            <person name="Rokhsar D.S."/>
        </authorList>
    </citation>
    <scope>NUCLEOTIDE SEQUENCE [LARGE SCALE GENOMIC DNA]</scope>
    <source>
        <strain evidence="14">CH2 X CH6</strain>
    </source>
</reference>
<keyword evidence="2" id="KW-0597">Phosphoprotein</keyword>
<evidence type="ECO:0000256" key="9">
    <source>
        <dbReference type="PROSITE-ProRule" id="PRU00504"/>
    </source>
</evidence>
<evidence type="ECO:0000256" key="1">
    <source>
        <dbReference type="ARBA" id="ARBA00008518"/>
    </source>
</evidence>
<dbReference type="InterPro" id="IPR017907">
    <property type="entry name" value="Znf_RING_CS"/>
</dbReference>
<dbReference type="EMBL" id="DS469670">
    <property type="protein sequence ID" value="EDO36420.1"/>
    <property type="molecule type" value="Genomic_DNA"/>
</dbReference>
<dbReference type="eggNOG" id="KOG2177">
    <property type="taxonomic scope" value="Eukaryota"/>
</dbReference>
<name>A7SIN0_NEMVE</name>
<dbReference type="GO" id="GO:0061630">
    <property type="term" value="F:ubiquitin protein ligase activity"/>
    <property type="evidence" value="ECO:0000318"/>
    <property type="project" value="GO_Central"/>
</dbReference>
<dbReference type="Pfam" id="PF01436">
    <property type="entry name" value="NHL"/>
    <property type="match status" value="3"/>
</dbReference>
<keyword evidence="6" id="KW-0862">Zinc</keyword>
<evidence type="ECO:0000256" key="10">
    <source>
        <dbReference type="SAM" id="Coils"/>
    </source>
</evidence>
<keyword evidence="3" id="KW-0479">Metal-binding</keyword>
<feature type="repeat" description="NHL" evidence="9">
    <location>
        <begin position="525"/>
        <end position="566"/>
    </location>
</feature>
<dbReference type="Pfam" id="PF00643">
    <property type="entry name" value="zf-B_box"/>
    <property type="match status" value="1"/>
</dbReference>
<dbReference type="Gene3D" id="2.60.40.10">
    <property type="entry name" value="Immunoglobulins"/>
    <property type="match status" value="1"/>
</dbReference>
<evidence type="ECO:0000256" key="2">
    <source>
        <dbReference type="ARBA" id="ARBA00022553"/>
    </source>
</evidence>
<dbReference type="GO" id="GO:0043161">
    <property type="term" value="P:proteasome-mediated ubiquitin-dependent protein catabolic process"/>
    <property type="evidence" value="ECO:0000318"/>
    <property type="project" value="GO_Central"/>
</dbReference>
<dbReference type="Proteomes" id="UP000001593">
    <property type="component" value="Unassembled WGS sequence"/>
</dbReference>
<proteinExistence type="inferred from homology"/>
<dbReference type="InterPro" id="IPR001841">
    <property type="entry name" value="Znf_RING"/>
</dbReference>
<feature type="domain" description="RING-type" evidence="11">
    <location>
        <begin position="18"/>
        <end position="61"/>
    </location>
</feature>
<feature type="repeat" description="Filamin" evidence="8">
    <location>
        <begin position="366"/>
        <end position="467"/>
    </location>
</feature>
<dbReference type="PROSITE" id="PS50119">
    <property type="entry name" value="ZF_BBOX"/>
    <property type="match status" value="1"/>
</dbReference>
<dbReference type="InterPro" id="IPR013083">
    <property type="entry name" value="Znf_RING/FYVE/PHD"/>
</dbReference>
<dbReference type="FunFam" id="2.60.40.10:FF:003412">
    <property type="match status" value="1"/>
</dbReference>
<dbReference type="SUPFAM" id="SSF57850">
    <property type="entry name" value="RING/U-box"/>
    <property type="match status" value="1"/>
</dbReference>
<dbReference type="PROSITE" id="PS50089">
    <property type="entry name" value="ZF_RING_2"/>
    <property type="match status" value="1"/>
</dbReference>
<dbReference type="PROSITE" id="PS51125">
    <property type="entry name" value="NHL"/>
    <property type="match status" value="5"/>
</dbReference>
<dbReference type="FunFam" id="3.30.40.10:FF:001369">
    <property type="entry name" value="Predicted protein"/>
    <property type="match status" value="1"/>
</dbReference>
<dbReference type="InParanoid" id="A7SIN0"/>
<feature type="repeat" description="NHL" evidence="9">
    <location>
        <begin position="712"/>
        <end position="755"/>
    </location>
</feature>
<dbReference type="GO" id="GO:0000209">
    <property type="term" value="P:protein polyubiquitination"/>
    <property type="evidence" value="ECO:0000318"/>
    <property type="project" value="GO_Central"/>
</dbReference>
<feature type="repeat" description="NHL" evidence="9">
    <location>
        <begin position="664"/>
        <end position="707"/>
    </location>
</feature>
<keyword evidence="10" id="KW-0175">Coiled coil</keyword>
<feature type="repeat" description="NHL" evidence="9">
    <location>
        <begin position="475"/>
        <end position="518"/>
    </location>
</feature>
<sequence>MEPISEILKDVSWSRVTCALCKEIYTDPRVTPCLHTFCRGCLEVLASRNPYSSQIQCPICEAEVNKPDGLDHFEAYPPNIYVGRLLEIYSAKFGVTRKDKCGKCDKINELNSYCVECSVFMCEDCLVSIHNSPTINHKVIKVGGFTDKQLQDLWRRPVACLHDLGDGSPVELLCRHCDRCICRICSVTPKKGHASVTVLRDEAEEASQLINKAIDRVTKQIDDIRVGKLQILQRLEDLDKQVETVKREVHFGIDKIIKLLKQHEQEMFAHLDGVRDVKKENLNYQSKAFEASLVQAQSASDFVRPLLQRNIPAEVVTLRAHIIGRLQQLSEMTMDARPIETACVGYLPNKDVLRHLHSSPLGYISSSNTDLLASSANGDGLYEVAVGEEAVFTVTTRDMKGNVCYSSIDILDVQITGEDGTNVECVVHNKEDGLYDVLYAPKTPGKYTVVVLVGGKDIKGSPFSVPVTPPVLVPVKSFGSQTGRKGNFTHPHGVAVSETGEIAVSDTQKNCVHVFDAEGRKVMDIGGYGTDDGQLNYPAGVAFDKGNKNLIVADRDNHRVQLFNRKNGKLVKKFGVNGKTNGQFNRPNGIFVDQNGRMIITDWHNHRVQVFNSEGRFQFAFGSSPQDQLKHPRDAIYHEPAEKFFVSDTGHNVLKVYDKKGKFLRTIGKPGNKKGELFSPRGLAIDKKGRLIVCDFDNHRLQFFSVKDGTVLNSFGSKGMHLGQFMNPMGVALLGEDQLIVTDWRNDRIQVFSFESQHLIVLLSLVRLDKMREPGHYVLLWTNMLTKSC</sequence>
<dbReference type="PROSITE" id="PS50194">
    <property type="entry name" value="FILAMIN_REPEAT"/>
    <property type="match status" value="1"/>
</dbReference>
<dbReference type="SMART" id="SM00557">
    <property type="entry name" value="IG_FLMN"/>
    <property type="match status" value="1"/>
</dbReference>
<dbReference type="Gene3D" id="3.30.160.60">
    <property type="entry name" value="Classic Zinc Finger"/>
    <property type="match status" value="1"/>
</dbReference>
<dbReference type="InterPro" id="IPR014756">
    <property type="entry name" value="Ig_E-set"/>
</dbReference>
<dbReference type="PhylomeDB" id="A7SIN0"/>
<comment type="similarity">
    <text evidence="1">Belongs to the TRIM/RBCC family.</text>
</comment>
<dbReference type="Pfam" id="PF17170">
    <property type="entry name" value="DUF5128"/>
    <property type="match status" value="1"/>
</dbReference>
<dbReference type="CDD" id="cd05819">
    <property type="entry name" value="NHL"/>
    <property type="match status" value="1"/>
</dbReference>
<dbReference type="SUPFAM" id="SSF101898">
    <property type="entry name" value="NHL repeat"/>
    <property type="match status" value="1"/>
</dbReference>